<dbReference type="RefSeq" id="XP_031945349.1">
    <property type="nucleotide sequence ID" value="XM_032090215.1"/>
</dbReference>
<accession>A0A5N6HM63</accession>
<proteinExistence type="predicted"/>
<name>A0A5N7DNJ7_9EURO</name>
<organism evidence="1 2">
    <name type="scientific">Aspergillus pseudonomiae</name>
    <dbReference type="NCBI Taxonomy" id="1506151"/>
    <lineage>
        <taxon>Eukaryota</taxon>
        <taxon>Fungi</taxon>
        <taxon>Dikarya</taxon>
        <taxon>Ascomycota</taxon>
        <taxon>Pezizomycotina</taxon>
        <taxon>Eurotiomycetes</taxon>
        <taxon>Eurotiomycetidae</taxon>
        <taxon>Eurotiales</taxon>
        <taxon>Aspergillaceae</taxon>
        <taxon>Aspergillus</taxon>
        <taxon>Aspergillus subgen. Circumdati</taxon>
    </lineage>
</organism>
<dbReference type="AlphaFoldDB" id="A0A5N7DNJ7"/>
<dbReference type="PROSITE" id="PS50088">
    <property type="entry name" value="ANK_REPEAT"/>
    <property type="match status" value="1"/>
</dbReference>
<evidence type="ECO:0000313" key="1">
    <source>
        <dbReference type="EMBL" id="KAE8408030.1"/>
    </source>
</evidence>
<dbReference type="GeneID" id="43674906"/>
<accession>A0A5N7DNJ7</accession>
<evidence type="ECO:0000313" key="2">
    <source>
        <dbReference type="Proteomes" id="UP000325579"/>
    </source>
</evidence>
<dbReference type="SMART" id="SM00248">
    <property type="entry name" value="ANK"/>
    <property type="match status" value="7"/>
</dbReference>
<gene>
    <name evidence="1" type="ORF">BDV37DRAFT_296941</name>
</gene>
<dbReference type="InterPro" id="IPR036770">
    <property type="entry name" value="Ankyrin_rpt-contain_sf"/>
</dbReference>
<dbReference type="PANTHER" id="PTHR24118">
    <property type="entry name" value="POTE ANKYRIN DOMAIN"/>
    <property type="match status" value="1"/>
</dbReference>
<dbReference type="EMBL" id="ML736745">
    <property type="protein sequence ID" value="KAE8408030.1"/>
    <property type="molecule type" value="Genomic_DNA"/>
</dbReference>
<dbReference type="SUPFAM" id="SSF48403">
    <property type="entry name" value="Ankyrin repeat"/>
    <property type="match status" value="1"/>
</dbReference>
<dbReference type="Gene3D" id="1.25.40.20">
    <property type="entry name" value="Ankyrin repeat-containing domain"/>
    <property type="match status" value="3"/>
</dbReference>
<dbReference type="Proteomes" id="UP000325579">
    <property type="component" value="Unassembled WGS sequence"/>
</dbReference>
<dbReference type="OrthoDB" id="823504at2759"/>
<dbReference type="PANTHER" id="PTHR24118:SF99">
    <property type="entry name" value="POTE ANKYRIN DOMAIN FAMILY MEMBER 3C-RELATED"/>
    <property type="match status" value="1"/>
</dbReference>
<keyword evidence="2" id="KW-1185">Reference proteome</keyword>
<protein>
    <submittedName>
        <fullName evidence="1">Ankyrin repeat-containing domain protein</fullName>
    </submittedName>
</protein>
<reference evidence="1 2" key="1">
    <citation type="submission" date="2019-04" db="EMBL/GenBank/DDBJ databases">
        <authorList>
            <consortium name="DOE Joint Genome Institute"/>
            <person name="Mondo S."/>
            <person name="Kjaerbolling I."/>
            <person name="Vesth T."/>
            <person name="Frisvad J.C."/>
            <person name="Nybo J.L."/>
            <person name="Theobald S."/>
            <person name="Kildgaard S."/>
            <person name="Isbrandt T."/>
            <person name="Kuo A."/>
            <person name="Sato A."/>
            <person name="Lyhne E.K."/>
            <person name="Kogle M.E."/>
            <person name="Wiebenga A."/>
            <person name="Kun R.S."/>
            <person name="Lubbers R.J."/>
            <person name="Makela M.R."/>
            <person name="Barry K."/>
            <person name="Chovatia M."/>
            <person name="Clum A."/>
            <person name="Daum C."/>
            <person name="Haridas S."/>
            <person name="He G."/>
            <person name="LaButti K."/>
            <person name="Lipzen A."/>
            <person name="Riley R."/>
            <person name="Salamov A."/>
            <person name="Simmons B.A."/>
            <person name="Magnuson J.K."/>
            <person name="Henrissat B."/>
            <person name="Mortensen U.H."/>
            <person name="Larsen T.O."/>
            <person name="Devries R.P."/>
            <person name="Grigoriev I.V."/>
            <person name="Machida M."/>
            <person name="Baker S.E."/>
            <person name="Andersen M.R."/>
            <person name="Cantor M.N."/>
            <person name="Hua S.X."/>
        </authorList>
    </citation>
    <scope>NUCLEOTIDE SEQUENCE [LARGE SCALE GENOMIC DNA]</scope>
    <source>
        <strain evidence="1 2">CBS 119388</strain>
    </source>
</reference>
<sequence length="499" mass="55886">MSFSQFHNPSTLRGDSWDSGLRDTDGSIMYETEDQTLREEIIRRNDVETLKQYIGQHPKTGLEPEPAYYRLDVFFVATQDGCIDALRVLLAYYHANLDKAVPLERRDIVLLNVACKYSQLETVQFLLDSQPPLGNIHDKGPGGETAILSAAESFTWPGEVTSDRIKECLVRSEELMYMLLDKGASVNDVTMVQNEYNAHLPPQPCDTVLSLAISRASYTLVKRLIEQGANVHAKQEHADSRFGFDVDLRDVTALHYGSIYWNIEGVRALLDHPGNAKIADMVSVRDTIGDDTREQERHFREDEILPRYIGILKILLTANPSTINMQDNQGSTALHYDIIQFLCENGADASISNYEGQTALHLLALCSRDCDPIDTATDKSGATALHTMSMCLRQIPILQHLLKLGADATIQDSEGDTPLHKLMRRPYLRTKNVTLAQRMAALDKITVALQEAGKVNMMNQPNAAGQTPQQLRAKIVAMWQKAEEHRIERDARGVQGYGH</sequence>
<dbReference type="InterPro" id="IPR002110">
    <property type="entry name" value="Ankyrin_rpt"/>
</dbReference>